<geneLocation type="chloroplast" evidence="2"/>
<keyword evidence="1" id="KW-1133">Transmembrane helix</keyword>
<evidence type="ECO:0000256" key="1">
    <source>
        <dbReference type="SAM" id="Phobius"/>
    </source>
</evidence>
<feature type="transmembrane region" description="Helical" evidence="1">
    <location>
        <begin position="37"/>
        <end position="54"/>
    </location>
</feature>
<name>A0A4D6EWP4_9CONI</name>
<protein>
    <submittedName>
        <fullName evidence="2">NADH dehydrogenase subunit I</fullName>
    </submittedName>
</protein>
<organism evidence="2">
    <name type="scientific">Abies chensiensis</name>
    <dbReference type="NCBI Taxonomy" id="425836"/>
    <lineage>
        <taxon>Eukaryota</taxon>
        <taxon>Viridiplantae</taxon>
        <taxon>Streptophyta</taxon>
        <taxon>Embryophyta</taxon>
        <taxon>Tracheophyta</taxon>
        <taxon>Spermatophyta</taxon>
        <taxon>Pinopsida</taxon>
        <taxon>Pinidae</taxon>
        <taxon>Conifers I</taxon>
        <taxon>Pinales</taxon>
        <taxon>Pinaceae</taxon>
        <taxon>Abies</taxon>
    </lineage>
</organism>
<keyword evidence="2" id="KW-0934">Plastid</keyword>
<evidence type="ECO:0000313" key="2">
    <source>
        <dbReference type="EMBL" id="QCA41737.1"/>
    </source>
</evidence>
<proteinExistence type="predicted"/>
<gene>
    <name evidence="2" type="primary">ndhI</name>
</gene>
<sequence>MNTLRILSKYCLWSIHVCLINLPIVDWKFGRYIGKNYWEFRIFFFFSMNLYLSWKLCQVLSHKLSFDD</sequence>
<dbReference type="AlphaFoldDB" id="A0A4D6EWP4"/>
<keyword evidence="1" id="KW-0472">Membrane</keyword>
<dbReference type="EMBL" id="MH510244">
    <property type="protein sequence ID" value="QCA41737.1"/>
    <property type="molecule type" value="Genomic_DNA"/>
</dbReference>
<keyword evidence="1" id="KW-0812">Transmembrane</keyword>
<accession>A0A4D6EWP4</accession>
<reference evidence="2" key="1">
    <citation type="journal article" date="2018" name="Mitochondrial DNA Part B Resour">
        <title>The complete chloroplast genome sequence of Abies chensiensis (Pinaceae: Abietoideae), an endangered species endemic to China.</title>
        <authorList>
            <person name="Li W."/>
            <person name="Chen C."/>
            <person name="Bai G."/>
            <person name="Li B."/>
            <person name="Chen H."/>
            <person name="Zhou Y."/>
            <person name="Li S."/>
        </authorList>
    </citation>
    <scope>NUCLEOTIDE SEQUENCE</scope>
</reference>
<keyword evidence="2" id="KW-0150">Chloroplast</keyword>